<dbReference type="Proteomes" id="UP001195483">
    <property type="component" value="Unassembled WGS sequence"/>
</dbReference>
<feature type="region of interest" description="Disordered" evidence="2">
    <location>
        <begin position="1"/>
        <end position="25"/>
    </location>
</feature>
<comment type="caution">
    <text evidence="3">The sequence shown here is derived from an EMBL/GenBank/DDBJ whole genome shotgun (WGS) entry which is preliminary data.</text>
</comment>
<accession>A0AAE0SII6</accession>
<evidence type="ECO:0000256" key="2">
    <source>
        <dbReference type="SAM" id="MobiDB-lite"/>
    </source>
</evidence>
<keyword evidence="4" id="KW-1185">Reference proteome</keyword>
<evidence type="ECO:0000313" key="3">
    <source>
        <dbReference type="EMBL" id="KAK3592088.1"/>
    </source>
</evidence>
<name>A0AAE0SII6_9BIVA</name>
<feature type="coiled-coil region" evidence="1">
    <location>
        <begin position="177"/>
        <end position="242"/>
    </location>
</feature>
<evidence type="ECO:0000256" key="1">
    <source>
        <dbReference type="SAM" id="Coils"/>
    </source>
</evidence>
<dbReference type="AlphaFoldDB" id="A0AAE0SII6"/>
<reference evidence="3" key="1">
    <citation type="journal article" date="2021" name="Genome Biol. Evol.">
        <title>A High-Quality Reference Genome for a Parasitic Bivalve with Doubly Uniparental Inheritance (Bivalvia: Unionida).</title>
        <authorList>
            <person name="Smith C.H."/>
        </authorList>
    </citation>
    <scope>NUCLEOTIDE SEQUENCE</scope>
    <source>
        <strain evidence="3">CHS0354</strain>
    </source>
</reference>
<proteinExistence type="predicted"/>
<sequence>MTSVDVSKQATRETDSNHVGVQEQGTEGQLKDYNYHDSVFEFCYQDYTNLQQEAEYLLGIVQKLNAEIEDKNLQIEELRRQFQEQPDALRPNPYGEQIWHLAQSDTPGCQISNIVYCATNLQDRCDYLQAVCGEQEVVIYRLRKEVAELQSKSRDKEAFLLQLIETSTELKVIRKDRDKLAIRTEELEKILETLNRELATYVDQTSELRQENDDLQARLSDFEGLNRRLESEQLKAKQLEIHVGALKLELEKHVLQASVAATCLQDAVAQDPEKAFPIKNFQTQNPALSEMSKDTGLVSSEPILKRRRTLRGSRKEFIMEPSSVKSCKNCSALFPLGKSLNSVECRFHACTPQPYKTWRTYCDPGSITNARNALYWPCCEVFSPNEPKGCRKLKNHVFSDGDSA</sequence>
<keyword evidence="1" id="KW-0175">Coiled coil</keyword>
<reference evidence="3" key="3">
    <citation type="submission" date="2023-05" db="EMBL/GenBank/DDBJ databases">
        <authorList>
            <person name="Smith C.H."/>
        </authorList>
    </citation>
    <scope>NUCLEOTIDE SEQUENCE</scope>
    <source>
        <strain evidence="3">CHS0354</strain>
        <tissue evidence="3">Mantle</tissue>
    </source>
</reference>
<protein>
    <submittedName>
        <fullName evidence="3">Uncharacterized protein</fullName>
    </submittedName>
</protein>
<organism evidence="3 4">
    <name type="scientific">Potamilus streckersoni</name>
    <dbReference type="NCBI Taxonomy" id="2493646"/>
    <lineage>
        <taxon>Eukaryota</taxon>
        <taxon>Metazoa</taxon>
        <taxon>Spiralia</taxon>
        <taxon>Lophotrochozoa</taxon>
        <taxon>Mollusca</taxon>
        <taxon>Bivalvia</taxon>
        <taxon>Autobranchia</taxon>
        <taxon>Heteroconchia</taxon>
        <taxon>Palaeoheterodonta</taxon>
        <taxon>Unionida</taxon>
        <taxon>Unionoidea</taxon>
        <taxon>Unionidae</taxon>
        <taxon>Ambleminae</taxon>
        <taxon>Lampsilini</taxon>
        <taxon>Potamilus</taxon>
    </lineage>
</organism>
<reference evidence="3" key="2">
    <citation type="journal article" date="2021" name="Genome Biol. Evol.">
        <title>Developing a high-quality reference genome for a parasitic bivalve with doubly uniparental inheritance (Bivalvia: Unionida).</title>
        <authorList>
            <person name="Smith C.H."/>
        </authorList>
    </citation>
    <scope>NUCLEOTIDE SEQUENCE</scope>
    <source>
        <strain evidence="3">CHS0354</strain>
        <tissue evidence="3">Mantle</tissue>
    </source>
</reference>
<gene>
    <name evidence="3" type="ORF">CHS0354_019345</name>
</gene>
<evidence type="ECO:0000313" key="4">
    <source>
        <dbReference type="Proteomes" id="UP001195483"/>
    </source>
</evidence>
<dbReference type="EMBL" id="JAEAOA010001195">
    <property type="protein sequence ID" value="KAK3592088.1"/>
    <property type="molecule type" value="Genomic_DNA"/>
</dbReference>